<protein>
    <recommendedName>
        <fullName evidence="4">SprT-like domain-containing protein</fullName>
    </recommendedName>
</protein>
<evidence type="ECO:0008006" key="4">
    <source>
        <dbReference type="Google" id="ProtNLM"/>
    </source>
</evidence>
<evidence type="ECO:0000313" key="2">
    <source>
        <dbReference type="EMBL" id="QSZ32564.1"/>
    </source>
</evidence>
<accession>A0A8A3PBR7</accession>
<dbReference type="AlphaFoldDB" id="A0A8A3PBR7"/>
<dbReference type="EMBL" id="CP063407">
    <property type="protein sequence ID" value="QSZ32564.1"/>
    <property type="molecule type" value="Genomic_DNA"/>
</dbReference>
<sequence>MGNQWVNSGPGGPWDEKYPVLPPENPGHRAPEPAEPIVYTGNPAAPYILKPASHTVADISEMIVRHTEERGSSFALNYRDTALRLSQVLVQGNLPAVVVLKDYFEFFNEVFFGGMIKDSIVTEFADDEWKNIFKLELVSDNAQGNEVSLGDNLGITSHVDSGYFRTTTIYIKDIRTGDIDEVFAEVMIRMLGTLAHEMIHAMEKLYHMYTEDEENVRRACHCNYWQVAARAIERATSGAPLGHYWLGMELDLGREVSAVSDIVLEGYKEPTALELQEMGFDAQVFKQHVNRWSRSIELKRKAAQWAPINEALKYMRE</sequence>
<feature type="region of interest" description="Disordered" evidence="1">
    <location>
        <begin position="1"/>
        <end position="35"/>
    </location>
</feature>
<organism evidence="2 3">
    <name type="scientific">Monilinia vaccinii-corymbosi</name>
    <dbReference type="NCBI Taxonomy" id="61207"/>
    <lineage>
        <taxon>Eukaryota</taxon>
        <taxon>Fungi</taxon>
        <taxon>Dikarya</taxon>
        <taxon>Ascomycota</taxon>
        <taxon>Pezizomycotina</taxon>
        <taxon>Leotiomycetes</taxon>
        <taxon>Helotiales</taxon>
        <taxon>Sclerotiniaceae</taxon>
        <taxon>Monilinia</taxon>
    </lineage>
</organism>
<reference evidence="2" key="1">
    <citation type="submission" date="2020-10" db="EMBL/GenBank/DDBJ databases">
        <title>Genome Sequence of Monilinia vaccinii-corymbosi Sheds Light on Mummy Berry Disease Infection of Blueberry and Mating Type.</title>
        <authorList>
            <person name="Yow A.G."/>
            <person name="Zhang Y."/>
            <person name="Bansal K."/>
            <person name="Eacker S.M."/>
            <person name="Sullivan S."/>
            <person name="Liachko I."/>
            <person name="Cubeta M.A."/>
            <person name="Rollins J.A."/>
            <person name="Ashrafi H."/>
        </authorList>
    </citation>
    <scope>NUCLEOTIDE SEQUENCE</scope>
    <source>
        <strain evidence="2">RL-1</strain>
    </source>
</reference>
<gene>
    <name evidence="2" type="ORF">DSL72_002142</name>
</gene>
<proteinExistence type="predicted"/>
<evidence type="ECO:0000313" key="3">
    <source>
        <dbReference type="Proteomes" id="UP000672032"/>
    </source>
</evidence>
<keyword evidence="3" id="KW-1185">Reference proteome</keyword>
<name>A0A8A3PBR7_9HELO</name>
<dbReference type="Proteomes" id="UP000672032">
    <property type="component" value="Chromosome 3"/>
</dbReference>
<dbReference type="OrthoDB" id="3541176at2759"/>
<evidence type="ECO:0000256" key="1">
    <source>
        <dbReference type="SAM" id="MobiDB-lite"/>
    </source>
</evidence>